<keyword evidence="12" id="KW-1133">Transmembrane helix</keyword>
<dbReference type="GO" id="GO:0016020">
    <property type="term" value="C:membrane"/>
    <property type="evidence" value="ECO:0007669"/>
    <property type="project" value="UniProtKB-SubCell"/>
</dbReference>
<comment type="catalytic activity">
    <reaction evidence="16">
        <text>phytol + CTP = phytyl phosphate + CDP + H(+)</text>
        <dbReference type="Rhea" id="RHEA:38055"/>
        <dbReference type="ChEBI" id="CHEBI:15378"/>
        <dbReference type="ChEBI" id="CHEBI:17327"/>
        <dbReference type="ChEBI" id="CHEBI:37563"/>
        <dbReference type="ChEBI" id="CHEBI:58069"/>
        <dbReference type="ChEBI" id="CHEBI:75483"/>
        <dbReference type="EC" id="2.7.1.182"/>
    </reaction>
</comment>
<organism evidence="20 21">
    <name type="scientific">Edaphochlamys debaryana</name>
    <dbReference type="NCBI Taxonomy" id="47281"/>
    <lineage>
        <taxon>Eukaryota</taxon>
        <taxon>Viridiplantae</taxon>
        <taxon>Chlorophyta</taxon>
        <taxon>core chlorophytes</taxon>
        <taxon>Chlorophyceae</taxon>
        <taxon>CS clade</taxon>
        <taxon>Chlamydomonadales</taxon>
        <taxon>Chlamydomonadales incertae sedis</taxon>
        <taxon>Edaphochlamys</taxon>
    </lineage>
</organism>
<name>A0A835XM90_9CHLO</name>
<reference evidence="20" key="1">
    <citation type="journal article" date="2020" name="bioRxiv">
        <title>Comparative genomics of Chlamydomonas.</title>
        <authorList>
            <person name="Craig R.J."/>
            <person name="Hasan A.R."/>
            <person name="Ness R.W."/>
            <person name="Keightley P.D."/>
        </authorList>
    </citation>
    <scope>NUCLEOTIDE SEQUENCE</scope>
    <source>
        <strain evidence="20">CCAP 11/70</strain>
    </source>
</reference>
<feature type="region of interest" description="Disordered" evidence="18">
    <location>
        <begin position="344"/>
        <end position="400"/>
    </location>
</feature>
<feature type="compositionally biased region" description="Low complexity" evidence="18">
    <location>
        <begin position="1346"/>
        <end position="1370"/>
    </location>
</feature>
<evidence type="ECO:0000256" key="6">
    <source>
        <dbReference type="ARBA" id="ARBA00022692"/>
    </source>
</evidence>
<feature type="compositionally biased region" description="Gly residues" evidence="18">
    <location>
        <begin position="359"/>
        <end position="384"/>
    </location>
</feature>
<dbReference type="Pfam" id="PF01753">
    <property type="entry name" value="zf-MYND"/>
    <property type="match status" value="1"/>
</dbReference>
<feature type="region of interest" description="Disordered" evidence="18">
    <location>
        <begin position="535"/>
        <end position="554"/>
    </location>
</feature>
<evidence type="ECO:0000256" key="11">
    <source>
        <dbReference type="ARBA" id="ARBA00022946"/>
    </source>
</evidence>
<feature type="compositionally biased region" description="Low complexity" evidence="18">
    <location>
        <begin position="251"/>
        <end position="260"/>
    </location>
</feature>
<evidence type="ECO:0000256" key="2">
    <source>
        <dbReference type="ARBA" id="ARBA00010794"/>
    </source>
</evidence>
<feature type="compositionally biased region" description="Low complexity" evidence="18">
    <location>
        <begin position="223"/>
        <end position="244"/>
    </location>
</feature>
<feature type="compositionally biased region" description="Low complexity" evidence="18">
    <location>
        <begin position="1213"/>
        <end position="1222"/>
    </location>
</feature>
<evidence type="ECO:0000256" key="1">
    <source>
        <dbReference type="ARBA" id="ARBA00004508"/>
    </source>
</evidence>
<dbReference type="PROSITE" id="PS50865">
    <property type="entry name" value="ZF_MYND_2"/>
    <property type="match status" value="1"/>
</dbReference>
<evidence type="ECO:0000256" key="3">
    <source>
        <dbReference type="ARBA" id="ARBA00022528"/>
    </source>
</evidence>
<accession>A0A835XM90</accession>
<sequence length="1758" mass="173069">MHKTGFFNTGTKRDGYVVYGYDPTASATTSPARQRHELKPLESSQLASLAFLDDVVEAALAAGAAPYVPPEARGGKAQDERAKGGAVGGLRFEAYEPAPYAVPLAGSSASHTSGAGDSRSSAVAHSGAPSSAVASGAAAASASGPSFSAPSEPQLVLKGAAGRRWGPAQYEAEAQAPAPSAASYSFGPSTSAAAGAGSGAPRSGHHSLNASGSAPLRLPPAAPASRPSAARTAAAPAPAAASRPTPAPANPLDLLMDLGAPLPPGPGLTGPAPGAAGPGGDWMDSLMGPAPHQPPQAQAPHMGMGGGGMGMMGGPGMGGMGPGGGMMGGGGVPNGGGMGGPMGGGTYGGGGPHQMVPGPGVGQGYGGPPQAGWLGAPGGMGQAGGMHSQPPPQQQQRPAAGADPFVDLLGLAPGLTHKVLEKKRLVRDPSMTYKGTLPEIGAFLLADPVIGPKMDQRDGCFFNTGTKYKGHSVYGYDPTLASLAFLDDAVEAALAAGAAPYVPPEARGGKAQDERAKGLRFEAYEPAPYAVPLAGSSASHTSGAGDSRSSAVAHSGASSSARLHNIHLERIVWQPSERVTKIRTKAFQDAKRALVGLAKSQGYDDLWIERSAVNDEGGALMLAAAQEAGVAAWLLRTLGSLPKRIDAATDPATAPEVVCIQIAAVCVDSEAAGTALSLCLAALCTWRSAQGWGGTGPHAAALLDPALLTALAQAARGMADLARHTALPSTQTLVGAAGSPRPQGPSCARACAALALAASQYLQTAMLVLADHLGGVEEMEAGFITPLPGLVPQLAGALRESGLAAAAASTTMTCPGSPFHTLAEALRESGLAAAAAWALMTCPGPNTLRVKGQASAALGEAVGQPQVAELRLAALEGLWEQAGVGPGQEERQEASWDALRSALQAAGVTEVLGLAHGRTVSGTLGLWQSAQCGQLFLAGGGCLPPKPGVPPELQLALRTESFLFHVLDEGLPPAAWASADAPLWAEAAAWALATAVETLARDPPDAAPPSAAASARQAPQPDQGHRPAEAVAGALERVDRVAWGLHAAWRRAAGAGTAQNPAGASSSGRDSVLPRLRRAGLGASLDHALRLAYAAADRAAAPGAAAWAVELAHLLRPVPARAWAVVALLDLELLGPVEEGAGARLGPGLGLSLGLRAAGGLAVTVAKRAMALAGQLEERAEAAPAEAGAAAVLSQAADAAAQGAAPGTIGAEGAEAAPATRADMPASSGSPRAGPHLPSPAEPLSHSTTALCTCIFLLRQQRVGLLLPKASQSAPAAAGPALTSLASVKPGHSAAAGAASPDAPAPQAGVTTAGPVSESTSVSSAGTSLVLAGSATTAPQVGSTGGVSTSAGNDSSSGGSSAASHAAASGAPPPSPAPGAWGPLAAELEAYVLQAGSRLAACAVAEAAAGAAGRGLEAAGLVGSCLSSIAALCYTSEPGCPLVEARLLALQPHRLAAAACKLLCAWRVPPASAPAEAAAGAAGGSEGGEAPGRATRVSPTVVAGVLPLALASMAAHSPQLASRVRSFLLPPPPDGCAEAEEAGAAGQAEERGCLAQAWPAALRSQAAAGAKDASALGLALLRAAQGGGGGGGGEGGSGCGGGGSDGCPMPHDRFQQAGASLLAWWYAKGRGEHGPPTAMVAELVTPRPGEDSGPLDAAEAAAAVVAAPLPPLLASPPAGRVLTQLLVCGGPGCASFGGRSEAELPLKRCGGCKAVRYCGSACQRAHWGGGHKAECGAMGPAAAVMRAEEREGASKRHH</sequence>
<feature type="region of interest" description="Disordered" evidence="18">
    <location>
        <begin position="1337"/>
        <end position="1380"/>
    </location>
</feature>
<evidence type="ECO:0000256" key="9">
    <source>
        <dbReference type="ARBA" id="ARBA00022777"/>
    </source>
</evidence>
<protein>
    <recommendedName>
        <fullName evidence="15">phytol kinase</fullName>
        <ecNumber evidence="15">2.7.1.182</ecNumber>
    </recommendedName>
</protein>
<evidence type="ECO:0000259" key="19">
    <source>
        <dbReference type="PROSITE" id="PS50865"/>
    </source>
</evidence>
<keyword evidence="4" id="KW-0934">Plastid</keyword>
<dbReference type="SUPFAM" id="SSF144232">
    <property type="entry name" value="HIT/MYND zinc finger-like"/>
    <property type="match status" value="1"/>
</dbReference>
<gene>
    <name evidence="20" type="ORF">HYH03_014898</name>
</gene>
<evidence type="ECO:0000256" key="17">
    <source>
        <dbReference type="PROSITE-ProRule" id="PRU00134"/>
    </source>
</evidence>
<feature type="region of interest" description="Disordered" evidence="18">
    <location>
        <begin position="1001"/>
        <end position="1027"/>
    </location>
</feature>
<keyword evidence="6" id="KW-0812">Transmembrane</keyword>
<dbReference type="PANTHER" id="PTHR32523">
    <property type="entry name" value="PHYTOL KINASE 1, CHLOROPLASTIC"/>
    <property type="match status" value="1"/>
</dbReference>
<dbReference type="EC" id="2.7.1.182" evidence="15"/>
<comment type="subcellular location">
    <subcellularLocation>
        <location evidence="1">Plastid</location>
        <location evidence="1">Chloroplast membrane</location>
        <topology evidence="1">Multi-pass membrane protein</topology>
    </subcellularLocation>
</comment>
<keyword evidence="21" id="KW-1185">Reference proteome</keyword>
<evidence type="ECO:0000256" key="14">
    <source>
        <dbReference type="ARBA" id="ARBA00024015"/>
    </source>
</evidence>
<feature type="region of interest" description="Disordered" evidence="18">
    <location>
        <begin position="180"/>
        <end position="278"/>
    </location>
</feature>
<feature type="compositionally biased region" description="Low complexity" evidence="18">
    <location>
        <begin position="1008"/>
        <end position="1022"/>
    </location>
</feature>
<dbReference type="GO" id="GO:0010276">
    <property type="term" value="F:phytol kinase activity"/>
    <property type="evidence" value="ECO:0007669"/>
    <property type="project" value="UniProtKB-EC"/>
</dbReference>
<dbReference type="InterPro" id="IPR039606">
    <property type="entry name" value="Phytol/farnesol_kinase"/>
</dbReference>
<evidence type="ECO:0000256" key="4">
    <source>
        <dbReference type="ARBA" id="ARBA00022640"/>
    </source>
</evidence>
<keyword evidence="13" id="KW-0472">Membrane</keyword>
<keyword evidence="3" id="KW-0150">Chloroplast</keyword>
<evidence type="ECO:0000256" key="12">
    <source>
        <dbReference type="ARBA" id="ARBA00022989"/>
    </source>
</evidence>
<evidence type="ECO:0000256" key="13">
    <source>
        <dbReference type="ARBA" id="ARBA00023136"/>
    </source>
</evidence>
<keyword evidence="7" id="KW-0479">Metal-binding</keyword>
<evidence type="ECO:0000256" key="8">
    <source>
        <dbReference type="ARBA" id="ARBA00022771"/>
    </source>
</evidence>
<evidence type="ECO:0000256" key="10">
    <source>
        <dbReference type="ARBA" id="ARBA00022833"/>
    </source>
</evidence>
<evidence type="ECO:0000256" key="5">
    <source>
        <dbReference type="ARBA" id="ARBA00022679"/>
    </source>
</evidence>
<proteinExistence type="inferred from homology"/>
<keyword evidence="10" id="KW-0862">Zinc</keyword>
<keyword evidence="11" id="KW-0809">Transit peptide</keyword>
<evidence type="ECO:0000256" key="15">
    <source>
        <dbReference type="ARBA" id="ARBA00039024"/>
    </source>
</evidence>
<dbReference type="GO" id="GO:0008270">
    <property type="term" value="F:zinc ion binding"/>
    <property type="evidence" value="ECO:0007669"/>
    <property type="project" value="UniProtKB-KW"/>
</dbReference>
<comment type="caution">
    <text evidence="20">The sequence shown here is derived from an EMBL/GenBank/DDBJ whole genome shotgun (WGS) entry which is preliminary data.</text>
</comment>
<feature type="domain" description="MYND-type" evidence="19">
    <location>
        <begin position="1693"/>
        <end position="1735"/>
    </location>
</feature>
<dbReference type="Proteomes" id="UP000612055">
    <property type="component" value="Unassembled WGS sequence"/>
</dbReference>
<dbReference type="PANTHER" id="PTHR32523:SF8">
    <property type="entry name" value="DOLICHOL KINASE"/>
    <property type="match status" value="1"/>
</dbReference>
<evidence type="ECO:0000313" key="20">
    <source>
        <dbReference type="EMBL" id="KAG2486451.1"/>
    </source>
</evidence>
<feature type="region of interest" description="Disordered" evidence="18">
    <location>
        <begin position="1292"/>
        <end position="1321"/>
    </location>
</feature>
<feature type="region of interest" description="Disordered" evidence="18">
    <location>
        <begin position="1213"/>
        <end position="1244"/>
    </location>
</feature>
<evidence type="ECO:0000256" key="18">
    <source>
        <dbReference type="SAM" id="MobiDB-lite"/>
    </source>
</evidence>
<keyword evidence="5" id="KW-0808">Transferase</keyword>
<feature type="compositionally biased region" description="Low complexity" evidence="18">
    <location>
        <begin position="180"/>
        <end position="202"/>
    </location>
</feature>
<feature type="region of interest" description="Disordered" evidence="18">
    <location>
        <begin position="106"/>
        <end position="127"/>
    </location>
</feature>
<dbReference type="Gene3D" id="6.10.140.2220">
    <property type="match status" value="1"/>
</dbReference>
<dbReference type="EMBL" id="JAEHOE010000112">
    <property type="protein sequence ID" value="KAG2486451.1"/>
    <property type="molecule type" value="Genomic_DNA"/>
</dbReference>
<dbReference type="InterPro" id="IPR002893">
    <property type="entry name" value="Znf_MYND"/>
</dbReference>
<keyword evidence="9" id="KW-0418">Kinase</keyword>
<dbReference type="GO" id="GO:0009507">
    <property type="term" value="C:chloroplast"/>
    <property type="evidence" value="ECO:0007669"/>
    <property type="project" value="UniProtKB-SubCell"/>
</dbReference>
<evidence type="ECO:0000313" key="21">
    <source>
        <dbReference type="Proteomes" id="UP000612055"/>
    </source>
</evidence>
<evidence type="ECO:0000256" key="16">
    <source>
        <dbReference type="ARBA" id="ARBA00048889"/>
    </source>
</evidence>
<evidence type="ECO:0000256" key="7">
    <source>
        <dbReference type="ARBA" id="ARBA00022723"/>
    </source>
</evidence>
<comment type="similarity">
    <text evidence="2">Belongs to the polyprenol kinase family.</text>
</comment>
<keyword evidence="8 17" id="KW-0863">Zinc-finger</keyword>
<comment type="pathway">
    <text evidence="14">Cofactor biosynthesis; tocopherol biosynthesis.</text>
</comment>